<feature type="region of interest" description="Disordered" evidence="1">
    <location>
        <begin position="1"/>
        <end position="22"/>
    </location>
</feature>
<reference evidence="2" key="2">
    <citation type="submission" date="2024-06" db="EMBL/GenBank/DDBJ databases">
        <authorList>
            <person name="Plum-Jensen L.E."/>
            <person name="Schramm A."/>
            <person name="Marshall I.P.G."/>
        </authorList>
    </citation>
    <scope>NUCLEOTIDE SEQUENCE</scope>
    <source>
        <strain evidence="2">Rat1</strain>
    </source>
</reference>
<organism evidence="2">
    <name type="scientific">Candidatus Electrothrix aestuarii</name>
    <dbReference type="NCBI Taxonomy" id="3062594"/>
    <lineage>
        <taxon>Bacteria</taxon>
        <taxon>Pseudomonadati</taxon>
        <taxon>Thermodesulfobacteriota</taxon>
        <taxon>Desulfobulbia</taxon>
        <taxon>Desulfobulbales</taxon>
        <taxon>Desulfobulbaceae</taxon>
        <taxon>Candidatus Electrothrix</taxon>
    </lineage>
</organism>
<gene>
    <name evidence="2" type="ORF">Q3M24_08725</name>
</gene>
<dbReference type="KEGG" id="eaj:Q3M24_08725"/>
<evidence type="ECO:0000313" key="2">
    <source>
        <dbReference type="EMBL" id="XCN74809.1"/>
    </source>
</evidence>
<reference evidence="2" key="1">
    <citation type="journal article" date="2024" name="Syst. Appl. Microbiol.">
        <title>First single-strain enrichments of Electrothrix cable bacteria, description of E. aestuarii sp. nov. and E. rattekaaiensis sp. nov., and proposal of a cable bacteria taxonomy following the rules of the SeqCode.</title>
        <authorList>
            <person name="Plum-Jensen L.E."/>
            <person name="Schramm A."/>
            <person name="Marshall I.P.G."/>
        </authorList>
    </citation>
    <scope>NUCLEOTIDE SEQUENCE</scope>
    <source>
        <strain evidence="2">Rat1</strain>
    </source>
</reference>
<dbReference type="EMBL" id="CP159373">
    <property type="protein sequence ID" value="XCN74809.1"/>
    <property type="molecule type" value="Genomic_DNA"/>
</dbReference>
<proteinExistence type="predicted"/>
<sequence>MSDKWEKFGNNTRFSDILPGGHEHDYVRNTETGEAKEVYHSGDIGEAIENGQFTDRDVSNLNK</sequence>
<protein>
    <submittedName>
        <fullName evidence="2">Uncharacterized protein</fullName>
    </submittedName>
</protein>
<evidence type="ECO:0000256" key="1">
    <source>
        <dbReference type="SAM" id="MobiDB-lite"/>
    </source>
</evidence>
<dbReference type="AlphaFoldDB" id="A0AAU8M191"/>
<name>A0AAU8M191_9BACT</name>
<accession>A0AAU8M191</accession>